<dbReference type="Proteomes" id="UP000185511">
    <property type="component" value="Chromosome"/>
</dbReference>
<dbReference type="AlphaFoldDB" id="A0AAC9LG39"/>
<dbReference type="PANTHER" id="PTHR40267:SF1">
    <property type="entry name" value="BLR3294 PROTEIN"/>
    <property type="match status" value="1"/>
</dbReference>
<dbReference type="Gene3D" id="3.40.50.12500">
    <property type="match status" value="1"/>
</dbReference>
<dbReference type="InterPro" id="IPR053714">
    <property type="entry name" value="Iso_Racemase_Enz_sf"/>
</dbReference>
<dbReference type="EMBL" id="CP016076">
    <property type="protein sequence ID" value="APU16127.1"/>
    <property type="molecule type" value="Genomic_DNA"/>
</dbReference>
<organism evidence="1 2">
    <name type="scientific">Actinoalloteichus fjordicus</name>
    <dbReference type="NCBI Taxonomy" id="1612552"/>
    <lineage>
        <taxon>Bacteria</taxon>
        <taxon>Bacillati</taxon>
        <taxon>Actinomycetota</taxon>
        <taxon>Actinomycetes</taxon>
        <taxon>Pseudonocardiales</taxon>
        <taxon>Pseudonocardiaceae</taxon>
        <taxon>Actinoalloteichus</taxon>
    </lineage>
</organism>
<dbReference type="GO" id="GO:0050076">
    <property type="term" value="F:maleate isomerase activity"/>
    <property type="evidence" value="ECO:0007669"/>
    <property type="project" value="UniProtKB-EC"/>
</dbReference>
<dbReference type="PIRSF" id="PIRSF015736">
    <property type="entry name" value="MI"/>
    <property type="match status" value="1"/>
</dbReference>
<sequence>MRPVFAPDAIPAHHRVGLVYMASSTVMEPEMYAMAARGVSIHTSRLTLPAVTVEGIDAMMRSPELETAARLVAQAPLDALVFGGTSASFLHGTAWDRALVDRMTEWSGLPGRTTTTSTASLAALKAVGAGPITLVTPYVPEVIARAERFFGENGHPVLASRGLSVTDDHALAEIPLEQVFELAVEVDVPEASAVFISCTNLHSVGVIAALEAELGKPVISAVQASFWHCLELVDVDGAAPGYGSLFDGRLAHGADGAP</sequence>
<keyword evidence="1" id="KW-0413">Isomerase</keyword>
<dbReference type="Pfam" id="PF17645">
    <property type="entry name" value="Amdase"/>
    <property type="match status" value="1"/>
</dbReference>
<proteinExistence type="predicted"/>
<dbReference type="KEGG" id="acad:UA74_20510"/>
<evidence type="ECO:0000313" key="2">
    <source>
        <dbReference type="Proteomes" id="UP000185511"/>
    </source>
</evidence>
<protein>
    <submittedName>
        <fullName evidence="1">Maleate cis-trans isomerase</fullName>
        <ecNumber evidence="1">5.2.1.1</ecNumber>
    </submittedName>
</protein>
<name>A0AAC9LG39_9PSEU</name>
<dbReference type="PANTHER" id="PTHR40267">
    <property type="entry name" value="BLR3294 PROTEIN"/>
    <property type="match status" value="1"/>
</dbReference>
<evidence type="ECO:0000313" key="1">
    <source>
        <dbReference type="EMBL" id="APU16127.1"/>
    </source>
</evidence>
<gene>
    <name evidence="1" type="ORF">UA74_20510</name>
</gene>
<accession>A0AAC9LG39</accession>
<dbReference type="InterPro" id="IPR026286">
    <property type="entry name" value="MaiA/AMDase"/>
</dbReference>
<dbReference type="EC" id="5.2.1.1" evidence="1"/>
<dbReference type="RefSeq" id="WP_075741728.1">
    <property type="nucleotide sequence ID" value="NZ_CP016076.1"/>
</dbReference>
<keyword evidence="2" id="KW-1185">Reference proteome</keyword>
<reference evidence="2" key="1">
    <citation type="submission" date="2016-06" db="EMBL/GenBank/DDBJ databases">
        <title>Complete genome sequence of Actinoalloteichus fjordicus DSM 46855 (=ADI127-17), type strain of the new species Actinoalloteichus fjordicus.</title>
        <authorList>
            <person name="Ruckert C."/>
            <person name="Nouioui I."/>
            <person name="Willmese J."/>
            <person name="van Wezel G."/>
            <person name="Klenk H.-P."/>
            <person name="Kalinowski J."/>
            <person name="Zotchev S.B."/>
        </authorList>
    </citation>
    <scope>NUCLEOTIDE SEQUENCE [LARGE SCALE GENOMIC DNA]</scope>
    <source>
        <strain evidence="2">ADI127-7</strain>
    </source>
</reference>